<dbReference type="AlphaFoldDB" id="A0AAN4ZF96"/>
<name>A0AAN4ZF96_9BILA</name>
<keyword evidence="4" id="KW-1185">Reference proteome</keyword>
<proteinExistence type="predicted"/>
<evidence type="ECO:0000313" key="3">
    <source>
        <dbReference type="EMBL" id="GMR37438.1"/>
    </source>
</evidence>
<keyword evidence="2" id="KW-1133">Transmembrane helix</keyword>
<gene>
    <name evidence="3" type="ORF">PMAYCL1PPCAC_07633</name>
</gene>
<reference evidence="4" key="1">
    <citation type="submission" date="2022-10" db="EMBL/GenBank/DDBJ databases">
        <title>Genome assembly of Pristionchus species.</title>
        <authorList>
            <person name="Yoshida K."/>
            <person name="Sommer R.J."/>
        </authorList>
    </citation>
    <scope>NUCLEOTIDE SEQUENCE [LARGE SCALE GENOMIC DNA]</scope>
    <source>
        <strain evidence="4">RS5460</strain>
    </source>
</reference>
<feature type="transmembrane region" description="Helical" evidence="2">
    <location>
        <begin position="15"/>
        <end position="34"/>
    </location>
</feature>
<dbReference type="Proteomes" id="UP001328107">
    <property type="component" value="Unassembled WGS sequence"/>
</dbReference>
<feature type="compositionally biased region" description="Polar residues" evidence="1">
    <location>
        <begin position="50"/>
        <end position="59"/>
    </location>
</feature>
<feature type="region of interest" description="Disordered" evidence="1">
    <location>
        <begin position="43"/>
        <end position="75"/>
    </location>
</feature>
<protein>
    <submittedName>
        <fullName evidence="3">Uncharacterized protein</fullName>
    </submittedName>
</protein>
<organism evidence="3 4">
    <name type="scientific">Pristionchus mayeri</name>
    <dbReference type="NCBI Taxonomy" id="1317129"/>
    <lineage>
        <taxon>Eukaryota</taxon>
        <taxon>Metazoa</taxon>
        <taxon>Ecdysozoa</taxon>
        <taxon>Nematoda</taxon>
        <taxon>Chromadorea</taxon>
        <taxon>Rhabditida</taxon>
        <taxon>Rhabditina</taxon>
        <taxon>Diplogasteromorpha</taxon>
        <taxon>Diplogasteroidea</taxon>
        <taxon>Neodiplogasteridae</taxon>
        <taxon>Pristionchus</taxon>
    </lineage>
</organism>
<evidence type="ECO:0000256" key="1">
    <source>
        <dbReference type="SAM" id="MobiDB-lite"/>
    </source>
</evidence>
<sequence length="94" mass="9925">MPILPGSVSSTSQEWQSEAAAAFFLFFLLFRLSVMEGAIRGPEEGAGATFSATSPSTTGEGDFTPEPQAESDPPPFCWGESAVCVPMVVPPVWV</sequence>
<accession>A0AAN4ZF96</accession>
<keyword evidence="2" id="KW-0812">Transmembrane</keyword>
<feature type="non-terminal residue" evidence="3">
    <location>
        <position position="94"/>
    </location>
</feature>
<evidence type="ECO:0000313" key="4">
    <source>
        <dbReference type="Proteomes" id="UP001328107"/>
    </source>
</evidence>
<keyword evidence="2" id="KW-0472">Membrane</keyword>
<evidence type="ECO:0000256" key="2">
    <source>
        <dbReference type="SAM" id="Phobius"/>
    </source>
</evidence>
<comment type="caution">
    <text evidence="3">The sequence shown here is derived from an EMBL/GenBank/DDBJ whole genome shotgun (WGS) entry which is preliminary data.</text>
</comment>
<dbReference type="EMBL" id="BTRK01000002">
    <property type="protein sequence ID" value="GMR37438.1"/>
    <property type="molecule type" value="Genomic_DNA"/>
</dbReference>